<feature type="compositionally biased region" description="Basic residues" evidence="1">
    <location>
        <begin position="38"/>
        <end position="48"/>
    </location>
</feature>
<sequence>MRSTQNKGTGKQKTNGKERRKEKTTPREVRLHMVQKAIIRKNKKKTCRRERMREKERKEEKEMSNIRLGKERRMTNGGRKNEERKRERYWGRRSRTEGG</sequence>
<evidence type="ECO:0000313" key="2">
    <source>
        <dbReference type="EMBL" id="CAG6781850.1"/>
    </source>
</evidence>
<feature type="compositionally biased region" description="Basic and acidic residues" evidence="1">
    <location>
        <begin position="15"/>
        <end position="31"/>
    </location>
</feature>
<feature type="compositionally biased region" description="Basic and acidic residues" evidence="1">
    <location>
        <begin position="49"/>
        <end position="99"/>
    </location>
</feature>
<feature type="compositionally biased region" description="Low complexity" evidence="1">
    <location>
        <begin position="1"/>
        <end position="13"/>
    </location>
</feature>
<name>A0A8D9BBL7_9HEMI</name>
<proteinExistence type="predicted"/>
<dbReference type="EMBL" id="HBUF01624873">
    <property type="protein sequence ID" value="CAG6781850.1"/>
    <property type="molecule type" value="Transcribed_RNA"/>
</dbReference>
<reference evidence="2" key="1">
    <citation type="submission" date="2021-05" db="EMBL/GenBank/DDBJ databases">
        <authorList>
            <person name="Alioto T."/>
            <person name="Alioto T."/>
            <person name="Gomez Garrido J."/>
        </authorList>
    </citation>
    <scope>NUCLEOTIDE SEQUENCE</scope>
</reference>
<dbReference type="AlphaFoldDB" id="A0A8D9BBL7"/>
<protein>
    <submittedName>
        <fullName evidence="2">Uncharacterized protein</fullName>
    </submittedName>
</protein>
<feature type="region of interest" description="Disordered" evidence="1">
    <location>
        <begin position="1"/>
        <end position="99"/>
    </location>
</feature>
<accession>A0A8D9BBL7</accession>
<organism evidence="2">
    <name type="scientific">Cacopsylla melanoneura</name>
    <dbReference type="NCBI Taxonomy" id="428564"/>
    <lineage>
        <taxon>Eukaryota</taxon>
        <taxon>Metazoa</taxon>
        <taxon>Ecdysozoa</taxon>
        <taxon>Arthropoda</taxon>
        <taxon>Hexapoda</taxon>
        <taxon>Insecta</taxon>
        <taxon>Pterygota</taxon>
        <taxon>Neoptera</taxon>
        <taxon>Paraneoptera</taxon>
        <taxon>Hemiptera</taxon>
        <taxon>Sternorrhyncha</taxon>
        <taxon>Psylloidea</taxon>
        <taxon>Psyllidae</taxon>
        <taxon>Psyllinae</taxon>
        <taxon>Cacopsylla</taxon>
    </lineage>
</organism>
<evidence type="ECO:0000256" key="1">
    <source>
        <dbReference type="SAM" id="MobiDB-lite"/>
    </source>
</evidence>